<keyword evidence="1" id="KW-1003">Cell membrane</keyword>
<dbReference type="Pfam" id="PF02104">
    <property type="entry name" value="SURF1"/>
    <property type="match status" value="1"/>
</dbReference>
<name>A0A062V7X8_9PROT</name>
<dbReference type="STRING" id="1280954.HPO_11634"/>
<dbReference type="eggNOG" id="COG3346">
    <property type="taxonomic scope" value="Bacteria"/>
</dbReference>
<sequence>MTVLSVIAFAILIMFGNWQWGRYAEKMAQKGAEPDWAEIAGTTLPGTEKIVYAYADGDAAWRQVTAFETAEGILFLPLTITYSIEPPPVNPAGEPQTLTLRGLWHPPQRRNAFTTEDDPEKGIYYALDPERLAASLPADLAARVIPRVFEPETLIRADYPAPQPVANPLLMPGDSARLPPERHFGYAITWWGLAMALAGVYLAFHYQRGRLRFRRETSK</sequence>
<evidence type="ECO:0000313" key="3">
    <source>
        <dbReference type="Proteomes" id="UP000027100"/>
    </source>
</evidence>
<dbReference type="GO" id="GO:0005886">
    <property type="term" value="C:plasma membrane"/>
    <property type="evidence" value="ECO:0007669"/>
    <property type="project" value="UniProtKB-SubCell"/>
</dbReference>
<comment type="subcellular location">
    <subcellularLocation>
        <location evidence="1">Cell membrane</location>
        <topology evidence="1">Multi-pass membrane protein</topology>
    </subcellularLocation>
</comment>
<keyword evidence="1" id="KW-1133">Transmembrane helix</keyword>
<accession>A0A062V7X8</accession>
<comment type="caution">
    <text evidence="1">Lacks conserved residue(s) required for the propagation of feature annotation.</text>
</comment>
<comment type="similarity">
    <text evidence="1">Belongs to the SURF1 family.</text>
</comment>
<comment type="caution">
    <text evidence="2">The sequence shown here is derived from an EMBL/GenBank/DDBJ whole genome shotgun (WGS) entry which is preliminary data.</text>
</comment>
<dbReference type="PATRIC" id="fig|1280954.3.peg.2357"/>
<feature type="transmembrane region" description="Helical" evidence="1">
    <location>
        <begin position="184"/>
        <end position="204"/>
    </location>
</feature>
<dbReference type="EMBL" id="ARYM01000012">
    <property type="protein sequence ID" value="KCZ98252.1"/>
    <property type="molecule type" value="Genomic_DNA"/>
</dbReference>
<evidence type="ECO:0000313" key="2">
    <source>
        <dbReference type="EMBL" id="KCZ98252.1"/>
    </source>
</evidence>
<keyword evidence="1" id="KW-0472">Membrane</keyword>
<keyword evidence="3" id="KW-1185">Reference proteome</keyword>
<protein>
    <recommendedName>
        <fullName evidence="1">SURF1-like protein</fullName>
    </recommendedName>
</protein>
<dbReference type="InterPro" id="IPR002994">
    <property type="entry name" value="Surf1/Shy1"/>
</dbReference>
<proteinExistence type="inferred from homology"/>
<keyword evidence="1" id="KW-0812">Transmembrane</keyword>
<dbReference type="Proteomes" id="UP000027100">
    <property type="component" value="Unassembled WGS sequence"/>
</dbReference>
<organism evidence="2 3">
    <name type="scientific">Hyphomonas polymorpha PS728</name>
    <dbReference type="NCBI Taxonomy" id="1280954"/>
    <lineage>
        <taxon>Bacteria</taxon>
        <taxon>Pseudomonadati</taxon>
        <taxon>Pseudomonadota</taxon>
        <taxon>Alphaproteobacteria</taxon>
        <taxon>Hyphomonadales</taxon>
        <taxon>Hyphomonadaceae</taxon>
        <taxon>Hyphomonas</taxon>
    </lineage>
</organism>
<gene>
    <name evidence="2" type="ORF">HPO_11634</name>
</gene>
<dbReference type="AlphaFoldDB" id="A0A062V7X8"/>
<dbReference type="PROSITE" id="PS50895">
    <property type="entry name" value="SURF1"/>
    <property type="match status" value="1"/>
</dbReference>
<evidence type="ECO:0000256" key="1">
    <source>
        <dbReference type="RuleBase" id="RU363076"/>
    </source>
</evidence>
<reference evidence="2 3" key="1">
    <citation type="journal article" date="2014" name="Antonie Van Leeuwenhoek">
        <title>Hyphomonas beringensis sp. nov. and Hyphomonas chukchiensis sp. nov., isolated from surface seawater of the Bering Sea and Chukchi Sea.</title>
        <authorList>
            <person name="Li C."/>
            <person name="Lai Q."/>
            <person name="Li G."/>
            <person name="Dong C."/>
            <person name="Wang J."/>
            <person name="Liao Y."/>
            <person name="Shao Z."/>
        </authorList>
    </citation>
    <scope>NUCLEOTIDE SEQUENCE [LARGE SCALE GENOMIC DNA]</scope>
    <source>
        <strain evidence="2 3">PS728</strain>
    </source>
</reference>
<dbReference type="CDD" id="cd06662">
    <property type="entry name" value="SURF1"/>
    <property type="match status" value="1"/>
</dbReference>